<feature type="transmembrane region" description="Helical" evidence="1">
    <location>
        <begin position="101"/>
        <end position="125"/>
    </location>
</feature>
<protein>
    <submittedName>
        <fullName evidence="2">Uncharacterized protein</fullName>
    </submittedName>
</protein>
<proteinExistence type="predicted"/>
<reference evidence="2 3" key="1">
    <citation type="journal article" date="2018" name="Front. Microbiol.">
        <title>Novel Insights Into Bacterial Dimethylsulfoniopropionate Catabolism in the East China Sea.</title>
        <authorList>
            <person name="Liu J."/>
            <person name="Liu J."/>
            <person name="Zhang S.H."/>
            <person name="Liang J."/>
            <person name="Lin H."/>
            <person name="Song D."/>
            <person name="Yang G.P."/>
            <person name="Todd J.D."/>
            <person name="Zhang X.H."/>
        </authorList>
    </citation>
    <scope>NUCLEOTIDE SEQUENCE [LARGE SCALE GENOMIC DNA]</scope>
    <source>
        <strain evidence="2 3">ZYFD042</strain>
    </source>
</reference>
<dbReference type="EMBL" id="RBZY01000067">
    <property type="protein sequence ID" value="RWR16064.1"/>
    <property type="molecule type" value="Genomic_DNA"/>
</dbReference>
<evidence type="ECO:0000256" key="1">
    <source>
        <dbReference type="SAM" id="Phobius"/>
    </source>
</evidence>
<dbReference type="AlphaFoldDB" id="A0A443J669"/>
<organism evidence="2 3">
    <name type="scientific">Microbacterium enclense</name>
    <dbReference type="NCBI Taxonomy" id="993073"/>
    <lineage>
        <taxon>Bacteria</taxon>
        <taxon>Bacillati</taxon>
        <taxon>Actinomycetota</taxon>
        <taxon>Actinomycetes</taxon>
        <taxon>Micrococcales</taxon>
        <taxon>Microbacteriaceae</taxon>
        <taxon>Microbacterium</taxon>
    </lineage>
</organism>
<name>A0A443J669_9MICO</name>
<sequence length="170" mass="16899">MRAGSRGAASYSGFMTSSGAPDFASPYAPAPVGTLLTPPPPTPPRRPLGAIGLVLAILAGVVASGVAGFASFRVAERAGAEFVARGGQSIDWRLLSPVRDMVLLAEIAFWSGTVLGVAAFVIGIVATARNLGRGPAIAAIVIAALGPFVFAIVVFIAVASGAGELVGAAV</sequence>
<accession>A0A443J669</accession>
<keyword evidence="1" id="KW-1133">Transmembrane helix</keyword>
<gene>
    <name evidence="2" type="ORF">D8Y23_14455</name>
</gene>
<keyword evidence="1" id="KW-0472">Membrane</keyword>
<evidence type="ECO:0000313" key="3">
    <source>
        <dbReference type="Proteomes" id="UP000285970"/>
    </source>
</evidence>
<evidence type="ECO:0000313" key="2">
    <source>
        <dbReference type="EMBL" id="RWR16064.1"/>
    </source>
</evidence>
<keyword evidence="1" id="KW-0812">Transmembrane</keyword>
<dbReference type="Proteomes" id="UP000285970">
    <property type="component" value="Unassembled WGS sequence"/>
</dbReference>
<comment type="caution">
    <text evidence="2">The sequence shown here is derived from an EMBL/GenBank/DDBJ whole genome shotgun (WGS) entry which is preliminary data.</text>
</comment>
<feature type="transmembrane region" description="Helical" evidence="1">
    <location>
        <begin position="137"/>
        <end position="162"/>
    </location>
</feature>
<feature type="transmembrane region" description="Helical" evidence="1">
    <location>
        <begin position="48"/>
        <end position="72"/>
    </location>
</feature>